<protein>
    <submittedName>
        <fullName evidence="6">DNA-binding transcriptional response regulator, NtrC family, contains REC, AAA-type ATPase, and a Fis-type DNA-binding domains</fullName>
    </submittedName>
</protein>
<dbReference type="GO" id="GO:0043565">
    <property type="term" value="F:sequence-specific DNA binding"/>
    <property type="evidence" value="ECO:0007669"/>
    <property type="project" value="InterPro"/>
</dbReference>
<dbReference type="PANTHER" id="PTHR32071:SF120">
    <property type="entry name" value="TRANSCRIPTIONAL REGULATOR-RELATED"/>
    <property type="match status" value="1"/>
</dbReference>
<dbReference type="EMBL" id="FTLW01000002">
    <property type="protein sequence ID" value="SIQ26722.1"/>
    <property type="molecule type" value="Genomic_DNA"/>
</dbReference>
<dbReference type="Gene3D" id="1.10.8.60">
    <property type="match status" value="1"/>
</dbReference>
<dbReference type="Pfam" id="PF00158">
    <property type="entry name" value="Sigma54_activat"/>
    <property type="match status" value="1"/>
</dbReference>
<evidence type="ECO:0000259" key="5">
    <source>
        <dbReference type="PROSITE" id="PS50045"/>
    </source>
</evidence>
<dbReference type="InterPro" id="IPR027417">
    <property type="entry name" value="P-loop_NTPase"/>
</dbReference>
<dbReference type="InterPro" id="IPR002078">
    <property type="entry name" value="Sigma_54_int"/>
</dbReference>
<evidence type="ECO:0000256" key="4">
    <source>
        <dbReference type="ARBA" id="ARBA00023163"/>
    </source>
</evidence>
<dbReference type="InterPro" id="IPR009057">
    <property type="entry name" value="Homeodomain-like_sf"/>
</dbReference>
<dbReference type="OrthoDB" id="9804019at2"/>
<reference evidence="7" key="1">
    <citation type="submission" date="2017-01" db="EMBL/GenBank/DDBJ databases">
        <authorList>
            <person name="Varghese N."/>
            <person name="Submissions S."/>
        </authorList>
    </citation>
    <scope>NUCLEOTIDE SEQUENCE [LARGE SCALE GENOMIC DNA]</scope>
    <source>
        <strain evidence="7">UM1</strain>
    </source>
</reference>
<gene>
    <name evidence="6" type="ORF">SAMN05421546_0966</name>
</gene>
<dbReference type="SUPFAM" id="SSF52540">
    <property type="entry name" value="P-loop containing nucleoside triphosphate hydrolases"/>
    <property type="match status" value="1"/>
</dbReference>
<dbReference type="Pfam" id="PF20161">
    <property type="entry name" value="VpsR"/>
    <property type="match status" value="1"/>
</dbReference>
<dbReference type="InterPro" id="IPR025944">
    <property type="entry name" value="Sigma_54_int_dom_CS"/>
</dbReference>
<organism evidence="6 7">
    <name type="scientific">Solilutibacter tolerans</name>
    <dbReference type="NCBI Taxonomy" id="1604334"/>
    <lineage>
        <taxon>Bacteria</taxon>
        <taxon>Pseudomonadati</taxon>
        <taxon>Pseudomonadota</taxon>
        <taxon>Gammaproteobacteria</taxon>
        <taxon>Lysobacterales</taxon>
        <taxon>Lysobacteraceae</taxon>
        <taxon>Solilutibacter</taxon>
    </lineage>
</organism>
<feature type="domain" description="Sigma-54 factor interaction" evidence="5">
    <location>
        <begin position="152"/>
        <end position="372"/>
    </location>
</feature>
<evidence type="ECO:0000313" key="7">
    <source>
        <dbReference type="Proteomes" id="UP000241788"/>
    </source>
</evidence>
<sequence length="447" mass="49106">MALPPLPAQRTLLLLSSRLHAQMPFVLRLGSLGWQVHHFADLPSLKCFLHDRDDLVAAAGLIDLRDLGSEEAVAELTPVLSHPRLGCVAMTDARTIADDSMRQLVRDCCFDFVTLPCPDDVLDTVIGHAFGLAWLGRGTTYLPHDDAGFGGMVGESPEMRSLFRLLRLTASNDAPVFIAGETGTGKELAAMALHEHSARAGKPFITIHCESSAPGALLSMLAGHEQQRGRIESAHRGTLFLDEADRLPLDSQAMLLGLLETGRLMKPGAEDGIPVDVRVISASHHDLEAAVAEGRFRADLYHRLSVLRLQLPALRERGEDIEHIAHHARMKYASEYGRRIKGFSPCALRQLQAHAWPGNVRELHNRVRQAVIKAEGRYISASDLGLNNEDALPALTLDEARAGAERDAILTALRRNRHRIGESARELGVSRVTLYRLMNRHGMRAAC</sequence>
<dbReference type="Pfam" id="PF25601">
    <property type="entry name" value="AAA_lid_14"/>
    <property type="match status" value="1"/>
</dbReference>
<dbReference type="RefSeq" id="WP_076585816.1">
    <property type="nucleotide sequence ID" value="NZ_FTLW01000002.1"/>
</dbReference>
<dbReference type="Gene3D" id="3.40.50.300">
    <property type="entry name" value="P-loop containing nucleotide triphosphate hydrolases"/>
    <property type="match status" value="1"/>
</dbReference>
<dbReference type="PROSITE" id="PS00688">
    <property type="entry name" value="SIGMA54_INTERACT_3"/>
    <property type="match status" value="1"/>
</dbReference>
<keyword evidence="3" id="KW-0805">Transcription regulation</keyword>
<proteinExistence type="predicted"/>
<dbReference type="CDD" id="cd00009">
    <property type="entry name" value="AAA"/>
    <property type="match status" value="1"/>
</dbReference>
<evidence type="ECO:0000256" key="3">
    <source>
        <dbReference type="ARBA" id="ARBA00023015"/>
    </source>
</evidence>
<dbReference type="Pfam" id="PF02954">
    <property type="entry name" value="HTH_8"/>
    <property type="match status" value="1"/>
</dbReference>
<evidence type="ECO:0000313" key="6">
    <source>
        <dbReference type="EMBL" id="SIQ26722.1"/>
    </source>
</evidence>
<evidence type="ECO:0000256" key="1">
    <source>
        <dbReference type="ARBA" id="ARBA00022741"/>
    </source>
</evidence>
<keyword evidence="4" id="KW-0804">Transcription</keyword>
<keyword evidence="7" id="KW-1185">Reference proteome</keyword>
<dbReference type="SUPFAM" id="SSF46689">
    <property type="entry name" value="Homeodomain-like"/>
    <property type="match status" value="1"/>
</dbReference>
<dbReference type="PANTHER" id="PTHR32071">
    <property type="entry name" value="TRANSCRIPTIONAL REGULATORY PROTEIN"/>
    <property type="match status" value="1"/>
</dbReference>
<dbReference type="InterPro" id="IPR058031">
    <property type="entry name" value="AAA_lid_NorR"/>
</dbReference>
<dbReference type="InterPro" id="IPR002197">
    <property type="entry name" value="HTH_Fis"/>
</dbReference>
<dbReference type="InterPro" id="IPR045343">
    <property type="entry name" value="VpsR"/>
</dbReference>
<dbReference type="PROSITE" id="PS50045">
    <property type="entry name" value="SIGMA54_INTERACT_4"/>
    <property type="match status" value="1"/>
</dbReference>
<evidence type="ECO:0000256" key="2">
    <source>
        <dbReference type="ARBA" id="ARBA00022840"/>
    </source>
</evidence>
<dbReference type="Gene3D" id="1.10.10.60">
    <property type="entry name" value="Homeodomain-like"/>
    <property type="match status" value="1"/>
</dbReference>
<dbReference type="InterPro" id="IPR003593">
    <property type="entry name" value="AAA+_ATPase"/>
</dbReference>
<keyword evidence="1" id="KW-0547">Nucleotide-binding</keyword>
<dbReference type="Proteomes" id="UP000241788">
    <property type="component" value="Unassembled WGS sequence"/>
</dbReference>
<dbReference type="GO" id="GO:0006355">
    <property type="term" value="P:regulation of DNA-templated transcription"/>
    <property type="evidence" value="ECO:0007669"/>
    <property type="project" value="InterPro"/>
</dbReference>
<accession>A0A1N6RDF7</accession>
<dbReference type="GO" id="GO:0005524">
    <property type="term" value="F:ATP binding"/>
    <property type="evidence" value="ECO:0007669"/>
    <property type="project" value="UniProtKB-KW"/>
</dbReference>
<dbReference type="SMART" id="SM00382">
    <property type="entry name" value="AAA"/>
    <property type="match status" value="1"/>
</dbReference>
<keyword evidence="2" id="KW-0067">ATP-binding</keyword>
<name>A0A1N6RDF7_9GAMM</name>
<dbReference type="AlphaFoldDB" id="A0A1N6RDF7"/>
<dbReference type="STRING" id="1604334.SAMN05421546_0966"/>
<keyword evidence="6" id="KW-0238">DNA-binding</keyword>